<dbReference type="SUPFAM" id="SSF46565">
    <property type="entry name" value="Chaperone J-domain"/>
    <property type="match status" value="1"/>
</dbReference>
<dbReference type="SMART" id="SM00271">
    <property type="entry name" value="DnaJ"/>
    <property type="match status" value="1"/>
</dbReference>
<dbReference type="Pfam" id="PF00226">
    <property type="entry name" value="DnaJ"/>
    <property type="match status" value="1"/>
</dbReference>
<dbReference type="InterPro" id="IPR002939">
    <property type="entry name" value="DnaJ_C"/>
</dbReference>
<dbReference type="GO" id="GO:0051082">
    <property type="term" value="F:unfolded protein binding"/>
    <property type="evidence" value="ECO:0007669"/>
    <property type="project" value="InterPro"/>
</dbReference>
<dbReference type="InterPro" id="IPR036869">
    <property type="entry name" value="J_dom_sf"/>
</dbReference>
<dbReference type="Proteomes" id="UP001055460">
    <property type="component" value="Chromosome"/>
</dbReference>
<dbReference type="PROSITE" id="PS50076">
    <property type="entry name" value="DNAJ_2"/>
    <property type="match status" value="1"/>
</dbReference>
<dbReference type="InterPro" id="IPR044713">
    <property type="entry name" value="DNJA1/2-like"/>
</dbReference>
<dbReference type="Gene3D" id="2.60.260.20">
    <property type="entry name" value="Urease metallochaperone UreE, N-terminal domain"/>
    <property type="match status" value="2"/>
</dbReference>
<dbReference type="InterPro" id="IPR008971">
    <property type="entry name" value="HSP40/DnaJ_pept-bd"/>
</dbReference>
<dbReference type="InterPro" id="IPR001623">
    <property type="entry name" value="DnaJ_domain"/>
</dbReference>
<dbReference type="Gene3D" id="1.10.287.110">
    <property type="entry name" value="DnaJ domain"/>
    <property type="match status" value="1"/>
</dbReference>
<dbReference type="InterPro" id="IPR018253">
    <property type="entry name" value="DnaJ_domain_CS"/>
</dbReference>
<name>A0A9Q8YA40_ENSAD</name>
<feature type="region of interest" description="Disordered" evidence="1">
    <location>
        <begin position="109"/>
        <end position="159"/>
    </location>
</feature>
<evidence type="ECO:0000256" key="1">
    <source>
        <dbReference type="SAM" id="MobiDB-lite"/>
    </source>
</evidence>
<dbReference type="CDD" id="cd10747">
    <property type="entry name" value="DnaJ_C"/>
    <property type="match status" value="1"/>
</dbReference>
<organism evidence="3 4">
    <name type="scientific">Ensifer adhaerens</name>
    <name type="common">Sinorhizobium morelense</name>
    <dbReference type="NCBI Taxonomy" id="106592"/>
    <lineage>
        <taxon>Bacteria</taxon>
        <taxon>Pseudomonadati</taxon>
        <taxon>Pseudomonadota</taxon>
        <taxon>Alphaproteobacteria</taxon>
        <taxon>Hyphomicrobiales</taxon>
        <taxon>Rhizobiaceae</taxon>
        <taxon>Sinorhizobium/Ensifer group</taxon>
        <taxon>Ensifer</taxon>
    </lineage>
</organism>
<dbReference type="EMBL" id="CP098807">
    <property type="protein sequence ID" value="USJ23914.1"/>
    <property type="molecule type" value="Genomic_DNA"/>
</dbReference>
<dbReference type="CDD" id="cd06257">
    <property type="entry name" value="DnaJ"/>
    <property type="match status" value="1"/>
</dbReference>
<accession>A0A9Q8YA40</accession>
<dbReference type="PROSITE" id="PS00636">
    <property type="entry name" value="DNAJ_1"/>
    <property type="match status" value="1"/>
</dbReference>
<reference evidence="3" key="1">
    <citation type="submission" date="2022-06" db="EMBL/GenBank/DDBJ databases">
        <title>Physiological and biochemical characterization and genomic elucidation of a strain of the genus Ensifer adhaerens M8 that combines arsenic oxidation and chromium reduction.</title>
        <authorList>
            <person name="Li X."/>
            <person name="Yu c."/>
        </authorList>
    </citation>
    <scope>NUCLEOTIDE SEQUENCE</scope>
    <source>
        <strain evidence="3">M8</strain>
    </source>
</reference>
<dbReference type="RefSeq" id="WP_090294775.1">
    <property type="nucleotide sequence ID" value="NZ_CAXURO020000001.1"/>
</dbReference>
<protein>
    <submittedName>
        <fullName evidence="3">DnaJ domain-containing protein</fullName>
    </submittedName>
</protein>
<evidence type="ECO:0000259" key="2">
    <source>
        <dbReference type="PROSITE" id="PS50076"/>
    </source>
</evidence>
<dbReference type="AlphaFoldDB" id="A0A9Q8YA40"/>
<dbReference type="Pfam" id="PF01556">
    <property type="entry name" value="DnaJ_C"/>
    <property type="match status" value="1"/>
</dbReference>
<evidence type="ECO:0000313" key="4">
    <source>
        <dbReference type="Proteomes" id="UP001055460"/>
    </source>
</evidence>
<feature type="compositionally biased region" description="Pro residues" evidence="1">
    <location>
        <begin position="120"/>
        <end position="130"/>
    </location>
</feature>
<dbReference type="GO" id="GO:0030544">
    <property type="term" value="F:Hsp70 protein binding"/>
    <property type="evidence" value="ECO:0007669"/>
    <property type="project" value="InterPro"/>
</dbReference>
<gene>
    <name evidence="3" type="ORF">NE863_02665</name>
</gene>
<sequence length="363" mass="39558">MVETMRDPYVILGVRRNAGQDEIKAAWRSLAKAVHPDHNQDDPNAAERFAEAGKAYELLRDPKLRSRYDYARREAELRRMEAMKAKMRPQEEAPVDAETAEDAISQIFGAETRSKSARPSPKPTPKPSPKPAAAAKEPERPAQASESKPEPAPEPQQENALKTETPLMQRAAAPAAELVAAIVRRIRGRAAKTAEKVPDLPVDLAVSIDDLINRQRLSVELPDGESLKVQIPPGAVDGQSIRLAEQGYRVTGMTRGDVVVTLRVDQGGTFRARGLDLMTTLPIDLQGAVLGCEQVLETPVGQVTVVVPAWSGSDKVIRLAGRGMPGAYGTHGDLLVELRLVLPEAPDDKITDLMKSQRDGLYL</sequence>
<dbReference type="SUPFAM" id="SSF49493">
    <property type="entry name" value="HSP40/DnaJ peptide-binding domain"/>
    <property type="match status" value="2"/>
</dbReference>
<feature type="domain" description="J" evidence="2">
    <location>
        <begin position="7"/>
        <end position="72"/>
    </location>
</feature>
<feature type="compositionally biased region" description="Low complexity" evidence="1">
    <location>
        <begin position="131"/>
        <end position="146"/>
    </location>
</feature>
<evidence type="ECO:0000313" key="3">
    <source>
        <dbReference type="EMBL" id="USJ23914.1"/>
    </source>
</evidence>
<dbReference type="OrthoDB" id="9779889at2"/>
<proteinExistence type="predicted"/>
<dbReference type="GO" id="GO:0006457">
    <property type="term" value="P:protein folding"/>
    <property type="evidence" value="ECO:0007669"/>
    <property type="project" value="InterPro"/>
</dbReference>
<dbReference type="PANTHER" id="PTHR43888">
    <property type="entry name" value="DNAJ-LIKE-2, ISOFORM A-RELATED"/>
    <property type="match status" value="1"/>
</dbReference>
<dbReference type="PRINTS" id="PR00625">
    <property type="entry name" value="JDOMAIN"/>
</dbReference>